<dbReference type="PROSITE" id="PS50850">
    <property type="entry name" value="MFS"/>
    <property type="match status" value="1"/>
</dbReference>
<evidence type="ECO:0000256" key="8">
    <source>
        <dbReference type="SAM" id="Phobius"/>
    </source>
</evidence>
<dbReference type="PANTHER" id="PTHR11360">
    <property type="entry name" value="MONOCARBOXYLATE TRANSPORTER"/>
    <property type="match status" value="1"/>
</dbReference>
<comment type="subcellular location">
    <subcellularLocation>
        <location evidence="1">Membrane</location>
        <topology evidence="1">Multi-pass membrane protein</topology>
    </subcellularLocation>
</comment>
<dbReference type="EMBL" id="JAUDZG010000001">
    <property type="protein sequence ID" value="KAK3309425.1"/>
    <property type="molecule type" value="Genomic_DNA"/>
</dbReference>
<evidence type="ECO:0000313" key="11">
    <source>
        <dbReference type="Proteomes" id="UP001273166"/>
    </source>
</evidence>
<feature type="transmembrane region" description="Helical" evidence="8">
    <location>
        <begin position="423"/>
        <end position="441"/>
    </location>
</feature>
<keyword evidence="3" id="KW-0813">Transport</keyword>
<evidence type="ECO:0000313" key="10">
    <source>
        <dbReference type="EMBL" id="KAK3309425.1"/>
    </source>
</evidence>
<feature type="transmembrane region" description="Helical" evidence="8">
    <location>
        <begin position="154"/>
        <end position="174"/>
    </location>
</feature>
<feature type="transmembrane region" description="Helical" evidence="8">
    <location>
        <begin position="218"/>
        <end position="238"/>
    </location>
</feature>
<dbReference type="InterPro" id="IPR050327">
    <property type="entry name" value="Proton-linked_MCT"/>
</dbReference>
<evidence type="ECO:0000259" key="9">
    <source>
        <dbReference type="PROSITE" id="PS50850"/>
    </source>
</evidence>
<comment type="caution">
    <text evidence="10">The sequence shown here is derived from an EMBL/GenBank/DDBJ whole genome shotgun (WGS) entry which is preliminary data.</text>
</comment>
<evidence type="ECO:0000256" key="3">
    <source>
        <dbReference type="ARBA" id="ARBA00022448"/>
    </source>
</evidence>
<evidence type="ECO:0000256" key="2">
    <source>
        <dbReference type="ARBA" id="ARBA00006727"/>
    </source>
</evidence>
<evidence type="ECO:0000256" key="5">
    <source>
        <dbReference type="ARBA" id="ARBA00022989"/>
    </source>
</evidence>
<evidence type="ECO:0000256" key="1">
    <source>
        <dbReference type="ARBA" id="ARBA00004141"/>
    </source>
</evidence>
<comment type="similarity">
    <text evidence="2">Belongs to the major facilitator superfamily. Monocarboxylate porter (TC 2.A.1.13) family.</text>
</comment>
<accession>A0AAJ0M5B2</accession>
<name>A0AAJ0M5B2_9PEZI</name>
<evidence type="ECO:0000256" key="6">
    <source>
        <dbReference type="ARBA" id="ARBA00023136"/>
    </source>
</evidence>
<dbReference type="Proteomes" id="UP001273166">
    <property type="component" value="Unassembled WGS sequence"/>
</dbReference>
<dbReference type="SUPFAM" id="SSF103473">
    <property type="entry name" value="MFS general substrate transporter"/>
    <property type="match status" value="1"/>
</dbReference>
<dbReference type="Gene3D" id="1.20.1250.20">
    <property type="entry name" value="MFS general substrate transporter like domains"/>
    <property type="match status" value="2"/>
</dbReference>
<feature type="transmembrane region" description="Helical" evidence="8">
    <location>
        <begin position="100"/>
        <end position="122"/>
    </location>
</feature>
<evidence type="ECO:0000256" key="4">
    <source>
        <dbReference type="ARBA" id="ARBA00022692"/>
    </source>
</evidence>
<feature type="transmembrane region" description="Helical" evidence="8">
    <location>
        <begin position="186"/>
        <end position="206"/>
    </location>
</feature>
<evidence type="ECO:0000256" key="7">
    <source>
        <dbReference type="SAM" id="MobiDB-lite"/>
    </source>
</evidence>
<gene>
    <name evidence="10" type="ORF">B0T15DRAFT_515465</name>
</gene>
<reference evidence="10" key="1">
    <citation type="journal article" date="2023" name="Mol. Phylogenet. Evol.">
        <title>Genome-scale phylogeny and comparative genomics of the fungal order Sordariales.</title>
        <authorList>
            <person name="Hensen N."/>
            <person name="Bonometti L."/>
            <person name="Westerberg I."/>
            <person name="Brannstrom I.O."/>
            <person name="Guillou S."/>
            <person name="Cros-Aarteil S."/>
            <person name="Calhoun S."/>
            <person name="Haridas S."/>
            <person name="Kuo A."/>
            <person name="Mondo S."/>
            <person name="Pangilinan J."/>
            <person name="Riley R."/>
            <person name="LaButti K."/>
            <person name="Andreopoulos B."/>
            <person name="Lipzen A."/>
            <person name="Chen C."/>
            <person name="Yan M."/>
            <person name="Daum C."/>
            <person name="Ng V."/>
            <person name="Clum A."/>
            <person name="Steindorff A."/>
            <person name="Ohm R.A."/>
            <person name="Martin F."/>
            <person name="Silar P."/>
            <person name="Natvig D.O."/>
            <person name="Lalanne C."/>
            <person name="Gautier V."/>
            <person name="Ament-Velasquez S.L."/>
            <person name="Kruys A."/>
            <person name="Hutchinson M.I."/>
            <person name="Powell A.J."/>
            <person name="Barry K."/>
            <person name="Miller A.N."/>
            <person name="Grigoriev I.V."/>
            <person name="Debuchy R."/>
            <person name="Gladieux P."/>
            <person name="Hiltunen Thoren M."/>
            <person name="Johannesson H."/>
        </authorList>
    </citation>
    <scope>NUCLEOTIDE SEQUENCE</scope>
    <source>
        <strain evidence="10">CBS 333.67</strain>
    </source>
</reference>
<protein>
    <submittedName>
        <fullName evidence="10">Major facilitator superfamily domain-containing protein</fullName>
    </submittedName>
</protein>
<proteinExistence type="inferred from homology"/>
<dbReference type="InterPro" id="IPR036259">
    <property type="entry name" value="MFS_trans_sf"/>
</dbReference>
<feature type="transmembrane region" description="Helical" evidence="8">
    <location>
        <begin position="302"/>
        <end position="320"/>
    </location>
</feature>
<organism evidence="10 11">
    <name type="scientific">Chaetomium strumarium</name>
    <dbReference type="NCBI Taxonomy" id="1170767"/>
    <lineage>
        <taxon>Eukaryota</taxon>
        <taxon>Fungi</taxon>
        <taxon>Dikarya</taxon>
        <taxon>Ascomycota</taxon>
        <taxon>Pezizomycotina</taxon>
        <taxon>Sordariomycetes</taxon>
        <taxon>Sordariomycetidae</taxon>
        <taxon>Sordariales</taxon>
        <taxon>Chaetomiaceae</taxon>
        <taxon>Chaetomium</taxon>
    </lineage>
</organism>
<reference evidence="10" key="2">
    <citation type="submission" date="2023-06" db="EMBL/GenBank/DDBJ databases">
        <authorList>
            <consortium name="Lawrence Berkeley National Laboratory"/>
            <person name="Mondo S.J."/>
            <person name="Hensen N."/>
            <person name="Bonometti L."/>
            <person name="Westerberg I."/>
            <person name="Brannstrom I.O."/>
            <person name="Guillou S."/>
            <person name="Cros-Aarteil S."/>
            <person name="Calhoun S."/>
            <person name="Haridas S."/>
            <person name="Kuo A."/>
            <person name="Pangilinan J."/>
            <person name="Riley R."/>
            <person name="Labutti K."/>
            <person name="Andreopoulos B."/>
            <person name="Lipzen A."/>
            <person name="Chen C."/>
            <person name="Yanf M."/>
            <person name="Daum C."/>
            <person name="Ng V."/>
            <person name="Clum A."/>
            <person name="Steindorff A."/>
            <person name="Ohm R."/>
            <person name="Martin F."/>
            <person name="Silar P."/>
            <person name="Natvig D."/>
            <person name="Lalanne C."/>
            <person name="Gautier V."/>
            <person name="Ament-Velasquez S.L."/>
            <person name="Kruys A."/>
            <person name="Hutchinson M.I."/>
            <person name="Powell A.J."/>
            <person name="Barry K."/>
            <person name="Miller A.N."/>
            <person name="Grigoriev I.V."/>
            <person name="Debuchy R."/>
            <person name="Gladieux P."/>
            <person name="Thoren M.H."/>
            <person name="Johannesson H."/>
        </authorList>
    </citation>
    <scope>NUCLEOTIDE SEQUENCE</scope>
    <source>
        <strain evidence="10">CBS 333.67</strain>
    </source>
</reference>
<dbReference type="GO" id="GO:0016020">
    <property type="term" value="C:membrane"/>
    <property type="evidence" value="ECO:0007669"/>
    <property type="project" value="UniProtKB-SubCell"/>
</dbReference>
<feature type="transmembrane region" description="Helical" evidence="8">
    <location>
        <begin position="259"/>
        <end position="282"/>
    </location>
</feature>
<dbReference type="InterPro" id="IPR011701">
    <property type="entry name" value="MFS"/>
</dbReference>
<dbReference type="RefSeq" id="XP_062725205.1">
    <property type="nucleotide sequence ID" value="XM_062868194.1"/>
</dbReference>
<feature type="transmembrane region" description="Helical" evidence="8">
    <location>
        <begin position="327"/>
        <end position="346"/>
    </location>
</feature>
<feature type="transmembrane region" description="Helical" evidence="8">
    <location>
        <begin position="57"/>
        <end position="80"/>
    </location>
</feature>
<feature type="region of interest" description="Disordered" evidence="7">
    <location>
        <begin position="1"/>
        <end position="51"/>
    </location>
</feature>
<feature type="domain" description="Major facilitator superfamily (MFS) profile" evidence="9">
    <location>
        <begin position="62"/>
        <end position="444"/>
    </location>
</feature>
<dbReference type="AlphaFoldDB" id="A0AAJ0M5B2"/>
<dbReference type="GO" id="GO:0022857">
    <property type="term" value="F:transmembrane transporter activity"/>
    <property type="evidence" value="ECO:0007669"/>
    <property type="project" value="InterPro"/>
</dbReference>
<keyword evidence="6 8" id="KW-0472">Membrane</keyword>
<dbReference type="InterPro" id="IPR020846">
    <property type="entry name" value="MFS_dom"/>
</dbReference>
<dbReference type="PANTHER" id="PTHR11360:SF224">
    <property type="entry name" value="MAJOR FACILITATOR SUPERFAMILY (MFS) PROFILE DOMAIN-CONTAINING PROTEIN-RELATED"/>
    <property type="match status" value="1"/>
</dbReference>
<keyword evidence="11" id="KW-1185">Reference proteome</keyword>
<sequence>MPLVSGDAKPKLEPDSNPVDDSDGTSRARLSDEDLESASEQRTPNANGAGQAPDGGAAAWLVVLGAWCALFCTAGWVNSIGVFQEHYQTEMFSDYDPSTIAWIPSLQVFFLYGAGPVVGALYDKFGQRWLVPLGSVLHILGLMMASLGTQYYHILLAQGFCSAIGASMIFQPALNCVHGWFSTKRSTAFGVVMTGASIGGIVLPVMLTRLIRDLGFSWSMRISAFSMLALLTIANLTLRSYTSPAARSNPLRSAYLKPFTETEFVLVAFGFLCLTYGIFVPIDYLPASAIHAGMARGLSQDLVPIFNAGSLAGRLAGGYIGDKVGCFNAFTGTCFLTGVWILALWIPAASDAAIVTFAILFGCFSGGYASLLSPVLAQISPMHEIGFRTGIVLFMASIGGLTTNPISGSILNGEDSGWLGVKLFAGVFAMLGTFMFCVAAAKVRRPG</sequence>
<feature type="transmembrane region" description="Helical" evidence="8">
    <location>
        <begin position="129"/>
        <end position="148"/>
    </location>
</feature>
<keyword evidence="5 8" id="KW-1133">Transmembrane helix</keyword>
<dbReference type="Pfam" id="PF07690">
    <property type="entry name" value="MFS_1"/>
    <property type="match status" value="1"/>
</dbReference>
<feature type="transmembrane region" description="Helical" evidence="8">
    <location>
        <begin position="352"/>
        <end position="373"/>
    </location>
</feature>
<keyword evidence="4 8" id="KW-0812">Transmembrane</keyword>
<dbReference type="GeneID" id="87887023"/>
<feature type="transmembrane region" description="Helical" evidence="8">
    <location>
        <begin position="385"/>
        <end position="403"/>
    </location>
</feature>